<evidence type="ECO:0000313" key="3">
    <source>
        <dbReference type="EMBL" id="RED56495.1"/>
    </source>
</evidence>
<feature type="domain" description="Glycosyl-hydrolase family 116 catalytic region" evidence="1">
    <location>
        <begin position="458"/>
        <end position="742"/>
    </location>
</feature>
<evidence type="ECO:0000259" key="2">
    <source>
        <dbReference type="Pfam" id="PF12215"/>
    </source>
</evidence>
<comment type="caution">
    <text evidence="3">The sequence shown here is derived from an EMBL/GenBank/DDBJ whole genome shotgun (WGS) entry which is preliminary data.</text>
</comment>
<dbReference type="InterPro" id="IPR006775">
    <property type="entry name" value="GH116_catalytic"/>
</dbReference>
<dbReference type="SUPFAM" id="SSF48208">
    <property type="entry name" value="Six-hairpin glycosidases"/>
    <property type="match status" value="1"/>
</dbReference>
<dbReference type="GO" id="GO:0005975">
    <property type="term" value="P:carbohydrate metabolic process"/>
    <property type="evidence" value="ECO:0007669"/>
    <property type="project" value="InterPro"/>
</dbReference>
<dbReference type="InterPro" id="IPR008928">
    <property type="entry name" value="6-hairpin_glycosidase_sf"/>
</dbReference>
<dbReference type="PANTHER" id="PTHR12654:SF0">
    <property type="entry name" value="NON-LYSOSOMAL GLUCOSYLCERAMIDASE"/>
    <property type="match status" value="1"/>
</dbReference>
<dbReference type="OrthoDB" id="1007311at2"/>
<reference evidence="3 4" key="1">
    <citation type="submission" date="2018-07" db="EMBL/GenBank/DDBJ databases">
        <title>Genomic Encyclopedia of Type Strains, Phase III (KMG-III): the genomes of soil and plant-associated and newly described type strains.</title>
        <authorList>
            <person name="Whitman W."/>
        </authorList>
    </citation>
    <scope>NUCLEOTIDE SEQUENCE [LARGE SCALE GENOMIC DNA]</scope>
    <source>
        <strain evidence="3 4">CECT 7287</strain>
    </source>
</reference>
<evidence type="ECO:0000259" key="1">
    <source>
        <dbReference type="Pfam" id="PF04685"/>
    </source>
</evidence>
<accession>A0A3D9I4C5</accession>
<dbReference type="EMBL" id="QRDZ01000039">
    <property type="protein sequence ID" value="RED56495.1"/>
    <property type="molecule type" value="Genomic_DNA"/>
</dbReference>
<evidence type="ECO:0000313" key="4">
    <source>
        <dbReference type="Proteomes" id="UP000256977"/>
    </source>
</evidence>
<dbReference type="PANTHER" id="PTHR12654">
    <property type="entry name" value="BILE ACID BETA-GLUCOSIDASE-RELATED"/>
    <property type="match status" value="1"/>
</dbReference>
<dbReference type="Pfam" id="PF12215">
    <property type="entry name" value="Glyco_hydr_116N"/>
    <property type="match status" value="1"/>
</dbReference>
<dbReference type="AlphaFoldDB" id="A0A3D9I4C5"/>
<gene>
    <name evidence="3" type="ORF">DFP98_13953</name>
</gene>
<proteinExistence type="predicted"/>
<protein>
    <submittedName>
        <fullName evidence="3">Uncharacterized protein (DUF608 family)</fullName>
    </submittedName>
</protein>
<dbReference type="GO" id="GO:0004553">
    <property type="term" value="F:hydrolase activity, hydrolyzing O-glycosyl compounds"/>
    <property type="evidence" value="ECO:0007669"/>
    <property type="project" value="InterPro"/>
</dbReference>
<dbReference type="RefSeq" id="WP_116064927.1">
    <property type="nucleotide sequence ID" value="NZ_QRDZ01000039.1"/>
</dbReference>
<dbReference type="Proteomes" id="UP000256977">
    <property type="component" value="Unassembled WGS sequence"/>
</dbReference>
<sequence length="866" mass="97299">MKQGFVYTEKNTAEISFPLGGIGTGSIGLAGNGRLIDWEIRNRPAKISLNGFSFFAVKAERDGETVMAKVLQGDKTPPYSGEGNGRFEGYGFGPRRGHMTGFPHYRSNEFRGEFPIAGLSFADDGDPLQVRLTAFNPYIPLNERDSSLPAAVLSYKVTNVSDAALDVALTGCLSNPFAKGSINKPFERGDVKGVRLSTASIPGDSPEFGELSLATDAPDWSRQTYWYRGEWFDNVTVFWKDFVRPGRFAERMYDEPRDLDPYRVVEKNYDTCSVCGHARLEPGQSATFRFVISWHFPWAENYWNPPAPGEAGEAKWRNYYAEWLHDSVDAAVYLFEHYERLYGDTQRFRKALFESTLPEAAIEAVSANLSTLKSPTVLRLTDGTLYGFEGCHTDEGSCEGSCTHVWNYETVTSFLFPELARSMRAADYRYNQFDNGKMAFRLMLPLGREKSDYHAAVDGQMGGIVRTYREWKISGDTEWLASLWPAVKKALAYAWQPSNEDGWDLDRDGVMEGAQHHTLDVEMYGPNAYLSGYYHAALLAAARMGQALGDEEAEQFLELYERGRDWIDRHAFNGEYFYQLLDLTDERYPVNEELGQIKYQIGEGCHIDQAVGQWQARLAGLGDVFDPDKVRRSLKSIYRYNFISMRDHANPNRVYALNDEKGLLICTWPKGGTPTVPVPYADECMTGFEYQAASHMIFEGLVEEGLSVVRAVRERFDGERRNPWNEFECGSHYARAMSSYAILLAMSGFEYDMTVGRIGFSPAAGAGEGAEPFRCFWSLATAWGTVECRTGFIAINVLYGKIELKQLRSRLLAGVREAEVSRAGESWSCPVADGTAQLGSGIALTEGDRLELTFSEGDTYEHNQRK</sequence>
<dbReference type="Pfam" id="PF04685">
    <property type="entry name" value="DUF608"/>
    <property type="match status" value="1"/>
</dbReference>
<keyword evidence="4" id="KW-1185">Reference proteome</keyword>
<dbReference type="InterPro" id="IPR012341">
    <property type="entry name" value="6hp_glycosidase-like_sf"/>
</dbReference>
<feature type="domain" description="Glycosyl-hydrolase family 116 N-terminal" evidence="2">
    <location>
        <begin position="17"/>
        <end position="340"/>
    </location>
</feature>
<dbReference type="InterPro" id="IPR024462">
    <property type="entry name" value="GH116_N"/>
</dbReference>
<organism evidence="3 4">
    <name type="scientific">Cohnella phaseoli</name>
    <dbReference type="NCBI Taxonomy" id="456490"/>
    <lineage>
        <taxon>Bacteria</taxon>
        <taxon>Bacillati</taxon>
        <taxon>Bacillota</taxon>
        <taxon>Bacilli</taxon>
        <taxon>Bacillales</taxon>
        <taxon>Paenibacillaceae</taxon>
        <taxon>Cohnella</taxon>
    </lineage>
</organism>
<dbReference type="Gene3D" id="1.50.10.10">
    <property type="match status" value="1"/>
</dbReference>
<dbReference type="InterPro" id="IPR052566">
    <property type="entry name" value="Non-lysos_glucosylceramidase"/>
</dbReference>
<name>A0A3D9I4C5_9BACL</name>